<dbReference type="AlphaFoldDB" id="A0AB34K110"/>
<reference evidence="1 2" key="1">
    <citation type="journal article" date="2024" name="Science">
        <title>Giant polyketide synthase enzymes in the biosynthesis of giant marine polyether toxins.</title>
        <authorList>
            <person name="Fallon T.R."/>
            <person name="Shende V.V."/>
            <person name="Wierzbicki I.H."/>
            <person name="Pendleton A.L."/>
            <person name="Watervoot N.F."/>
            <person name="Auber R.P."/>
            <person name="Gonzalez D.J."/>
            <person name="Wisecaver J.H."/>
            <person name="Moore B.S."/>
        </authorList>
    </citation>
    <scope>NUCLEOTIDE SEQUENCE [LARGE SCALE GENOMIC DNA]</scope>
    <source>
        <strain evidence="1 2">12B1</strain>
    </source>
</reference>
<sequence>MSAFSQGQMLPTTSAERTVADTQKQMFIQEVYQKEAEAMGALDDIDHAHSELTPYQRSLLRKIREIEATPIHVVPNVSRRTAEQIEASTAIHKRVNPGYVETPYKSTNYEVFAYTPAPDFSMNFLKKDSDCGFQKYAAEAILKHVDLKKTSH</sequence>
<protein>
    <submittedName>
        <fullName evidence="1">Uncharacterized protein</fullName>
    </submittedName>
</protein>
<dbReference type="Proteomes" id="UP001515480">
    <property type="component" value="Unassembled WGS sequence"/>
</dbReference>
<organism evidence="1 2">
    <name type="scientific">Prymnesium parvum</name>
    <name type="common">Toxic golden alga</name>
    <dbReference type="NCBI Taxonomy" id="97485"/>
    <lineage>
        <taxon>Eukaryota</taxon>
        <taxon>Haptista</taxon>
        <taxon>Haptophyta</taxon>
        <taxon>Prymnesiophyceae</taxon>
        <taxon>Prymnesiales</taxon>
        <taxon>Prymnesiaceae</taxon>
        <taxon>Prymnesium</taxon>
    </lineage>
</organism>
<evidence type="ECO:0000313" key="2">
    <source>
        <dbReference type="Proteomes" id="UP001515480"/>
    </source>
</evidence>
<keyword evidence="2" id="KW-1185">Reference proteome</keyword>
<comment type="caution">
    <text evidence="1">The sequence shown here is derived from an EMBL/GenBank/DDBJ whole genome shotgun (WGS) entry which is preliminary data.</text>
</comment>
<proteinExistence type="predicted"/>
<gene>
    <name evidence="1" type="ORF">AB1Y20_009076</name>
</gene>
<name>A0AB34K110_PRYPA</name>
<accession>A0AB34K110</accession>
<dbReference type="EMBL" id="JBGBPQ010000002">
    <property type="protein sequence ID" value="KAL1527690.1"/>
    <property type="molecule type" value="Genomic_DNA"/>
</dbReference>
<evidence type="ECO:0000313" key="1">
    <source>
        <dbReference type="EMBL" id="KAL1527690.1"/>
    </source>
</evidence>